<dbReference type="SUPFAM" id="SSF103473">
    <property type="entry name" value="MFS general substrate transporter"/>
    <property type="match status" value="2"/>
</dbReference>
<feature type="transmembrane region" description="Helical" evidence="9">
    <location>
        <begin position="293"/>
        <end position="314"/>
    </location>
</feature>
<feature type="region of interest" description="Disordered" evidence="8">
    <location>
        <begin position="821"/>
        <end position="841"/>
    </location>
</feature>
<feature type="transmembrane region" description="Helical" evidence="9">
    <location>
        <begin position="201"/>
        <end position="229"/>
    </location>
</feature>
<name>A0A0C2EPT8_9PEZI</name>
<evidence type="ECO:0000313" key="11">
    <source>
        <dbReference type="EMBL" id="KIH88304.1"/>
    </source>
</evidence>
<keyword evidence="3" id="KW-0813">Transport</keyword>
<feature type="region of interest" description="Disordered" evidence="8">
    <location>
        <begin position="1"/>
        <end position="80"/>
    </location>
</feature>
<keyword evidence="5 9" id="KW-1133">Transmembrane helix</keyword>
<evidence type="ECO:0000313" key="12">
    <source>
        <dbReference type="Proteomes" id="UP000031575"/>
    </source>
</evidence>
<dbReference type="VEuPathDB" id="FungiDB:SPBR_06614"/>
<feature type="transmembrane region" description="Helical" evidence="9">
    <location>
        <begin position="582"/>
        <end position="601"/>
    </location>
</feature>
<evidence type="ECO:0000256" key="4">
    <source>
        <dbReference type="ARBA" id="ARBA00022692"/>
    </source>
</evidence>
<proteinExistence type="inferred from homology"/>
<evidence type="ECO:0000259" key="10">
    <source>
        <dbReference type="PROSITE" id="PS50850"/>
    </source>
</evidence>
<dbReference type="InterPro" id="IPR020846">
    <property type="entry name" value="MFS_dom"/>
</dbReference>
<feature type="transmembrane region" description="Helical" evidence="9">
    <location>
        <begin position="505"/>
        <end position="524"/>
    </location>
</feature>
<feature type="transmembrane region" description="Helical" evidence="9">
    <location>
        <begin position="264"/>
        <end position="281"/>
    </location>
</feature>
<dbReference type="PANTHER" id="PTHR23501">
    <property type="entry name" value="MAJOR FACILITATOR SUPERFAMILY"/>
    <property type="match status" value="1"/>
</dbReference>
<evidence type="ECO:0000256" key="6">
    <source>
        <dbReference type="ARBA" id="ARBA00023065"/>
    </source>
</evidence>
<evidence type="ECO:0000256" key="7">
    <source>
        <dbReference type="ARBA" id="ARBA00023136"/>
    </source>
</evidence>
<feature type="domain" description="Major facilitator superfamily (MFS) profile" evidence="10">
    <location>
        <begin position="199"/>
        <end position="777"/>
    </location>
</feature>
<protein>
    <submittedName>
        <fullName evidence="11">Siderochrome-iron transporter (MirC)</fullName>
    </submittedName>
</protein>
<dbReference type="GeneID" id="63679791"/>
<organism evidence="11 12">
    <name type="scientific">Sporothrix brasiliensis 5110</name>
    <dbReference type="NCBI Taxonomy" id="1398154"/>
    <lineage>
        <taxon>Eukaryota</taxon>
        <taxon>Fungi</taxon>
        <taxon>Dikarya</taxon>
        <taxon>Ascomycota</taxon>
        <taxon>Pezizomycotina</taxon>
        <taxon>Sordariomycetes</taxon>
        <taxon>Sordariomycetidae</taxon>
        <taxon>Ophiostomatales</taxon>
        <taxon>Ophiostomataceae</taxon>
        <taxon>Sporothrix</taxon>
    </lineage>
</organism>
<feature type="transmembrane region" description="Helical" evidence="9">
    <location>
        <begin position="679"/>
        <end position="702"/>
    </location>
</feature>
<evidence type="ECO:0000256" key="9">
    <source>
        <dbReference type="SAM" id="Phobius"/>
    </source>
</evidence>
<dbReference type="PANTHER" id="PTHR23501:SF87">
    <property type="entry name" value="SIDEROPHORE IRON TRANSPORTER 2"/>
    <property type="match status" value="1"/>
</dbReference>
<keyword evidence="12" id="KW-1185">Reference proteome</keyword>
<dbReference type="EMBL" id="AWTV01000009">
    <property type="protein sequence ID" value="KIH88304.1"/>
    <property type="molecule type" value="Genomic_DNA"/>
</dbReference>
<dbReference type="InterPro" id="IPR011701">
    <property type="entry name" value="MFS"/>
</dbReference>
<feature type="compositionally biased region" description="Low complexity" evidence="8">
    <location>
        <begin position="44"/>
        <end position="53"/>
    </location>
</feature>
<feature type="transmembrane region" description="Helical" evidence="9">
    <location>
        <begin position="358"/>
        <end position="381"/>
    </location>
</feature>
<evidence type="ECO:0000256" key="3">
    <source>
        <dbReference type="ARBA" id="ARBA00022448"/>
    </source>
</evidence>
<feature type="transmembrane region" description="Helical" evidence="9">
    <location>
        <begin position="752"/>
        <end position="773"/>
    </location>
</feature>
<dbReference type="GO" id="GO:0005886">
    <property type="term" value="C:plasma membrane"/>
    <property type="evidence" value="ECO:0007669"/>
    <property type="project" value="TreeGrafter"/>
</dbReference>
<keyword evidence="4 9" id="KW-0812">Transmembrane</keyword>
<feature type="compositionally biased region" description="Polar residues" evidence="8">
    <location>
        <begin position="431"/>
        <end position="444"/>
    </location>
</feature>
<feature type="region of interest" description="Disordered" evidence="8">
    <location>
        <begin position="389"/>
        <end position="451"/>
    </location>
</feature>
<dbReference type="HOGENOM" id="CLU_012970_2_0_1"/>
<keyword evidence="6" id="KW-0406">Ion transport</keyword>
<feature type="transmembrane region" description="Helical" evidence="9">
    <location>
        <begin position="613"/>
        <end position="632"/>
    </location>
</feature>
<evidence type="ECO:0000256" key="1">
    <source>
        <dbReference type="ARBA" id="ARBA00004141"/>
    </source>
</evidence>
<evidence type="ECO:0000256" key="5">
    <source>
        <dbReference type="ARBA" id="ARBA00022989"/>
    </source>
</evidence>
<dbReference type="FunFam" id="1.20.1250.20:FF:000197">
    <property type="entry name" value="Siderophore iron transporter 1"/>
    <property type="match status" value="1"/>
</dbReference>
<feature type="compositionally biased region" description="Low complexity" evidence="8">
    <location>
        <begin position="827"/>
        <end position="836"/>
    </location>
</feature>
<dbReference type="Pfam" id="PF07690">
    <property type="entry name" value="MFS_1"/>
    <property type="match status" value="1"/>
</dbReference>
<gene>
    <name evidence="11" type="ORF">SPBR_06614</name>
</gene>
<dbReference type="PROSITE" id="PS50850">
    <property type="entry name" value="MFS"/>
    <property type="match status" value="1"/>
</dbReference>
<evidence type="ECO:0000256" key="8">
    <source>
        <dbReference type="SAM" id="MobiDB-lite"/>
    </source>
</evidence>
<feature type="transmembrane region" description="Helical" evidence="9">
    <location>
        <begin position="544"/>
        <end position="562"/>
    </location>
</feature>
<feature type="compositionally biased region" description="Basic and acidic residues" evidence="8">
    <location>
        <begin position="7"/>
        <end position="38"/>
    </location>
</feature>
<comment type="similarity">
    <text evidence="2">Belongs to the major facilitator superfamily.</text>
</comment>
<feature type="transmembrane region" description="Helical" evidence="9">
    <location>
        <begin position="468"/>
        <end position="493"/>
    </location>
</feature>
<sequence length="856" mass="90004">MSGLSKDTVHASDTTSDKTKKTDVTDVTDVTDKTDKTIAVHGVTSSEQTSLLPPTTPSAPPTRPILSSRPRNYSYGAISSPDQPSHIGRAPSAANLHQLGAHTVAAARANNTARTTSVSGSKRHQTHDLITAINVSSGDGFVANLENDLETNPDCNPVLNADVDGSASSSSSSSCANSDFISVANMPPQTAFLTSSQRRLAIAYCGLLLVAFTTSLEAQVTAPLAAFAVSSFENHSLLSTVVVVQGVVNAVIKPPMAKLADVFGRFEAFLGAVLLCVAGYVQMACSHNVQTFAAAQIMYSAGITGLQVLSQIFVADTTDLRHRALLSSLPDTPFLITVWVGPSIASAIINATSWRWGYAMWAILLPVAFLPLGGSLAVSAYQSRNHRYRQRRRSSCLGGPRPKSSSSESGGGGIGGDAGGEDPGGLPGLSRTSSRHTPGSSGSRSRLARKSSCASIKGSKAYSTFRQLLVDLDVVGILVLSASLSLVLLPLTLAEKATGGWSNPAIVSSIVVGLLLLIFVFPAWEARPDWAPHPLIPPTLLRSVTFCAGCGVAFFFFAVFYLSVQPYFYSYLLVAHDQSVAAAGRITQIFSFTSTIAAVSASVAIRHLRRYKVFVVTGACVYLTGISLMLVYRTADAGTFRLVATQVAVGAGAGLMSVPTQIGIQASVSSTPRLVAAATAVYLTMGEAGIAVGAAISGALWARLVPAKLELYLPEPARQNASAIYSSVVVATSYPWGSPERMAITRAYQESMTSLLTVAVAFCVPVLILALMMTDLRFDTIPSSPATYSYDDHAVVDSGDDDNNTYDAEGLLSRRSLHDNHVDHSEASSSSNTSANPYGVDTAGERATLLSDADEI</sequence>
<keyword evidence="7 9" id="KW-0472">Membrane</keyword>
<comment type="caution">
    <text evidence="11">The sequence shown here is derived from an EMBL/GenBank/DDBJ whole genome shotgun (WGS) entry which is preliminary data.</text>
</comment>
<feature type="compositionally biased region" description="Low complexity" evidence="8">
    <location>
        <begin position="398"/>
        <end position="408"/>
    </location>
</feature>
<dbReference type="Gene3D" id="1.20.1250.20">
    <property type="entry name" value="MFS general substrate transporter like domains"/>
    <property type="match status" value="2"/>
</dbReference>
<accession>A0A0C2EPT8</accession>
<comment type="subcellular location">
    <subcellularLocation>
        <location evidence="1">Membrane</location>
        <topology evidence="1">Multi-pass membrane protein</topology>
    </subcellularLocation>
</comment>
<dbReference type="RefSeq" id="XP_040616314.1">
    <property type="nucleotide sequence ID" value="XM_040764870.1"/>
</dbReference>
<feature type="compositionally biased region" description="Pro residues" evidence="8">
    <location>
        <begin position="54"/>
        <end position="63"/>
    </location>
</feature>
<dbReference type="GO" id="GO:0015343">
    <property type="term" value="F:siderophore-iron transmembrane transporter activity"/>
    <property type="evidence" value="ECO:0007669"/>
    <property type="project" value="TreeGrafter"/>
</dbReference>
<dbReference type="InterPro" id="IPR036259">
    <property type="entry name" value="MFS_trans_sf"/>
</dbReference>
<dbReference type="OrthoDB" id="4088837at2759"/>
<evidence type="ECO:0000256" key="2">
    <source>
        <dbReference type="ARBA" id="ARBA00008335"/>
    </source>
</evidence>
<feature type="compositionally biased region" description="Gly residues" evidence="8">
    <location>
        <begin position="409"/>
        <end position="427"/>
    </location>
</feature>
<dbReference type="AlphaFoldDB" id="A0A0C2EPT8"/>
<reference evidence="11 12" key="1">
    <citation type="journal article" date="2014" name="BMC Genomics">
        <title>Comparative genomics of the major fungal agents of human and animal Sporotrichosis: Sporothrix schenckii and Sporothrix brasiliensis.</title>
        <authorList>
            <person name="Teixeira M.M."/>
            <person name="de Almeida L.G."/>
            <person name="Kubitschek-Barreira P."/>
            <person name="Alves F.L."/>
            <person name="Kioshima E.S."/>
            <person name="Abadio A.K."/>
            <person name="Fernandes L."/>
            <person name="Derengowski L.S."/>
            <person name="Ferreira K.S."/>
            <person name="Souza R.C."/>
            <person name="Ruiz J.C."/>
            <person name="de Andrade N.C."/>
            <person name="Paes H.C."/>
            <person name="Nicola A.M."/>
            <person name="Albuquerque P."/>
            <person name="Gerber A.L."/>
            <person name="Martins V.P."/>
            <person name="Peconick L.D."/>
            <person name="Neto A.V."/>
            <person name="Chaucanez C.B."/>
            <person name="Silva P.A."/>
            <person name="Cunha O.L."/>
            <person name="de Oliveira F.F."/>
            <person name="dos Santos T.C."/>
            <person name="Barros A.L."/>
            <person name="Soares M.A."/>
            <person name="de Oliveira L.M."/>
            <person name="Marini M.M."/>
            <person name="Villalobos-Duno H."/>
            <person name="Cunha M.M."/>
            <person name="de Hoog S."/>
            <person name="da Silveira J.F."/>
            <person name="Henrissat B."/>
            <person name="Nino-Vega G.A."/>
            <person name="Cisalpino P.S."/>
            <person name="Mora-Montes H.M."/>
            <person name="Almeida S.R."/>
            <person name="Stajich J.E."/>
            <person name="Lopes-Bezerra L.M."/>
            <person name="Vasconcelos A.T."/>
            <person name="Felipe M.S."/>
        </authorList>
    </citation>
    <scope>NUCLEOTIDE SEQUENCE [LARGE SCALE GENOMIC DNA]</scope>
    <source>
        <strain evidence="11 12">5110</strain>
    </source>
</reference>
<dbReference type="Proteomes" id="UP000031575">
    <property type="component" value="Unassembled WGS sequence"/>
</dbReference>